<evidence type="ECO:0000313" key="1">
    <source>
        <dbReference type="EMBL" id="VEU74893.1"/>
    </source>
</evidence>
<dbReference type="Proteomes" id="UP000290985">
    <property type="component" value="Chromosome"/>
</dbReference>
<organism evidence="1 2">
    <name type="scientific">Mycoplasmopsis citelli</name>
    <dbReference type="NCBI Taxonomy" id="171281"/>
    <lineage>
        <taxon>Bacteria</taxon>
        <taxon>Bacillati</taxon>
        <taxon>Mycoplasmatota</taxon>
        <taxon>Mycoplasmoidales</taxon>
        <taxon>Metamycoplasmataceae</taxon>
        <taxon>Mycoplasmopsis</taxon>
    </lineage>
</organism>
<dbReference type="OrthoDB" id="403891at2"/>
<dbReference type="EMBL" id="LR215036">
    <property type="protein sequence ID" value="VEU74893.1"/>
    <property type="molecule type" value="Genomic_DNA"/>
</dbReference>
<gene>
    <name evidence="1" type="ORF">NCTC10181_00762</name>
</gene>
<name>A0A449B2T3_9BACT</name>
<sequence>MKRKLKLSLLQKTLLAVSTVVIGSGATLGAMLAYSNNSDEVLGSYSAIPKNLLKNDYSIIRDENGNLKAKVNIVDPLKQRTVAKMSDDGSQYWFVNDEEHKMNFNEFFNAYYKRFQESFIQEIKYGSFNFYNEYVLAVRPERFLEFSKWFIDNVAWGPDLLTLSSFRIVPGVERRGNSITLGNHTTIHKESSEIKFFPDAFFGVAPIFSSIGGEGNAPDALTETTFQAPVSKFQADGFLENLVKISILKNNESLRDSQGLPLYRKESILSFKNIFFVGKLRGQKVKVLVNKEHKEEYRKYNEELKIYDSNYKKWFLQRNGREPKLPAPNSLFSSIRDAKERATKISAFQNAQNLLFPADITETEFKEKIKEFGEEYKNVSFNDLVEYQITDARGISVNPDDLIESNKTAYLTLDLTDGKSEFTIPLYDGVSSPAQYYAEQFLEQMVNSKIKNFLDFYDVDQYLGKKVYLYQDSDHKVYYSNSVEALNLESKFDENNLKELTIKSFEVKGQVFTVTFEHQDKEQKKSEITETFDALKTDKEISLGDLFRSLKYALGYTGALVPRTLTATPETLTAVDQSGKLLKGLASRKFQIYSDSYNGILDEISQKFPFLLKKQNGPHLVKKIDTNGVYKYTIEEGEYQGFSVDDNIGIPMILANTLKNYKGVSYDFLKYVGAHEYGHHYTLEKGQAIDETDSAVLVGGISVNGGASDSSYYSFKALKNYIEARTNLLVRRVDAQGNPNPRGTFTQFGYIKNDGTHTRWETYDDVWGSKSKDIFNTVKNPDRRFIQTFEGLQETAKRRNIRLGDLFLANSLDSNSGTLNPFIEGQGKVIYNENGQKTFKTISLTQMLSQFKDGQGNPIKFTGTNSSNLQVQPFDFKVNEDGTIKITNVRLKNKDGSPAIKVPLNKTLTPEELQYVNALWKRVNDNIKGLYNIDDADNGWNSSTSSADGKRKIVWKSLLNSVVPKSFFDSIIYRNDDLSNEFNPESNGLLWINGSPNKHINPQRKSNLYYAVKNDNSDSNFDVLNKIFQNQKEDERPEGLGYAGYEAAFYYYGKVLSFVDSKNSPNANYVFPVGATRGLSSSHSITSSLFGTYYQRFFGAENNSVYQPTPSFLISEGFGVSAGVTNKEVDLSKSGVYFVGLDSSNQPILDYSKATQVSKVGYNLLSSSYLTLSQSKLDKSFANNILTATVRNKQLPVFNTLKDMFEFGSVDYSKATYSGDEENEAYNWDINYVKTKFNLDKFKAEVSQEADSPMKNTIVASEQSLANEVMKRFIRSSLFLSIKEFKLKDLEKNKAIFSSDYGMNFLNSKFNESYVKTTLNSNGFKFNIEKFLETIKETFDQYYNKTAKGQYESNAVSKAFENISLNDLFMLLGNVLIIQSDSNNTSLANALFLDFTDGTPSSDAIDYFNTKNEPQIADKFTDYVYTMPETLTRDYVQTTFVPSNNDFGNLPTYLSNVSEANTGLDYVNDISSLSIWNERINSKSAIVNGIETILLTPSKPHEYFAKRSEIQQKYQKLALEADAKISQFEKSTPEELKLSKEEYALQLNALQTQKQEINFDKNKELSNLLKLYDYDITLPDIQQQTRIKSSYFGKLKSNNNGYFKDKWEKESIGIELYDPTTGDEIIDNTIRLLDLDGKKVTSRPRAFFLSQLYNYGVGDRTVSGIYRNKDFDALALYGYVKNEDAAKIDRLKFTNIKTGEAKYLHVNVDKTNNIFYLKKQADPTSKVTLKDEGYSTWISDYALMGKYRDALLFPGNSFTIDFVDKDGNELKDKDGKSIFTLGHGQSLTENGKDDSNAPIKISAKGKDKNNKEIDKAVIEVDLQFNVIR</sequence>
<accession>A0A449B2T3</accession>
<dbReference type="RefSeq" id="WP_129725678.1">
    <property type="nucleotide sequence ID" value="NZ_LR215036.1"/>
</dbReference>
<dbReference type="NCBIfam" id="NF012210">
    <property type="entry name" value="PDxFFG"/>
    <property type="match status" value="1"/>
</dbReference>
<dbReference type="KEGG" id="mcit:NCTC10181_00762"/>
<proteinExistence type="predicted"/>
<protein>
    <recommendedName>
        <fullName evidence="3">PDxFFG protein</fullName>
    </recommendedName>
</protein>
<reference evidence="1 2" key="1">
    <citation type="submission" date="2019-01" db="EMBL/GenBank/DDBJ databases">
        <authorList>
            <consortium name="Pathogen Informatics"/>
        </authorList>
    </citation>
    <scope>NUCLEOTIDE SEQUENCE [LARGE SCALE GENOMIC DNA]</scope>
    <source>
        <strain evidence="1 2">NCTC10181</strain>
    </source>
</reference>
<evidence type="ECO:0000313" key="2">
    <source>
        <dbReference type="Proteomes" id="UP000290985"/>
    </source>
</evidence>
<evidence type="ECO:0008006" key="3">
    <source>
        <dbReference type="Google" id="ProtNLM"/>
    </source>
</evidence>
<keyword evidence="2" id="KW-1185">Reference proteome</keyword>